<dbReference type="GO" id="GO:0004721">
    <property type="term" value="F:phosphoprotein phosphatase activity"/>
    <property type="evidence" value="ECO:0007669"/>
    <property type="project" value="TreeGrafter"/>
</dbReference>
<dbReference type="AlphaFoldDB" id="A0A0B3W3P1"/>
<proteinExistence type="predicted"/>
<dbReference type="PROSITE" id="PS50109">
    <property type="entry name" value="HIS_KIN"/>
    <property type="match status" value="1"/>
</dbReference>
<dbReference type="GO" id="GO:0000155">
    <property type="term" value="F:phosphorelay sensor kinase activity"/>
    <property type="evidence" value="ECO:0007669"/>
    <property type="project" value="TreeGrafter"/>
</dbReference>
<keyword evidence="5" id="KW-0808">Transferase</keyword>
<evidence type="ECO:0000256" key="6">
    <source>
        <dbReference type="ARBA" id="ARBA00022777"/>
    </source>
</evidence>
<evidence type="ECO:0000256" key="7">
    <source>
        <dbReference type="ARBA" id="ARBA00023012"/>
    </source>
</evidence>
<dbReference type="Pfam" id="PF02518">
    <property type="entry name" value="HATPase_c"/>
    <property type="match status" value="1"/>
</dbReference>
<dbReference type="InterPro" id="IPR050351">
    <property type="entry name" value="BphY/WalK/GraS-like"/>
</dbReference>
<dbReference type="SMART" id="SM00387">
    <property type="entry name" value="HATPase_c"/>
    <property type="match status" value="1"/>
</dbReference>
<organism evidence="9 10">
    <name type="scientific">Terrisporobacter othiniensis</name>
    <dbReference type="NCBI Taxonomy" id="1577792"/>
    <lineage>
        <taxon>Bacteria</taxon>
        <taxon>Bacillati</taxon>
        <taxon>Bacillota</taxon>
        <taxon>Clostridia</taxon>
        <taxon>Peptostreptococcales</taxon>
        <taxon>Peptostreptococcaceae</taxon>
        <taxon>Terrisporobacter</taxon>
    </lineage>
</organism>
<comment type="catalytic activity">
    <reaction evidence="1">
        <text>ATP + protein L-histidine = ADP + protein N-phospho-L-histidine.</text>
        <dbReference type="EC" id="2.7.13.3"/>
    </reaction>
</comment>
<reference evidence="9 10" key="1">
    <citation type="submission" date="2014-12" db="EMBL/GenBank/DDBJ databases">
        <title>Draft genome sequence of Terrisporobacter sp. 08-306576, isolated from the blood culture of a bacteremia patient.</title>
        <authorList>
            <person name="Lund L.C."/>
            <person name="Sydenham T.V."/>
            <person name="Hogh S.V."/>
            <person name="Skov M.N."/>
            <person name="Kemp M."/>
            <person name="Justesen U.S."/>
        </authorList>
    </citation>
    <scope>NUCLEOTIDE SEQUENCE [LARGE SCALE GENOMIC DNA]</scope>
    <source>
        <strain evidence="9 10">08-306576</strain>
    </source>
</reference>
<protein>
    <recommendedName>
        <fullName evidence="3">histidine kinase</fullName>
        <ecNumber evidence="3">2.7.13.3</ecNumber>
    </recommendedName>
</protein>
<dbReference type="InterPro" id="IPR005467">
    <property type="entry name" value="His_kinase_dom"/>
</dbReference>
<evidence type="ECO:0000256" key="1">
    <source>
        <dbReference type="ARBA" id="ARBA00000085"/>
    </source>
</evidence>
<dbReference type="STRING" id="1577792.QX51_10460"/>
<dbReference type="GO" id="GO:0016036">
    <property type="term" value="P:cellular response to phosphate starvation"/>
    <property type="evidence" value="ECO:0007669"/>
    <property type="project" value="TreeGrafter"/>
</dbReference>
<feature type="non-terminal residue" evidence="9">
    <location>
        <position position="1"/>
    </location>
</feature>
<dbReference type="EC" id="2.7.13.3" evidence="3"/>
<dbReference type="Gene3D" id="3.30.565.10">
    <property type="entry name" value="Histidine kinase-like ATPase, C-terminal domain"/>
    <property type="match status" value="1"/>
</dbReference>
<accession>A0A0B3W3P1</accession>
<dbReference type="Proteomes" id="UP000031189">
    <property type="component" value="Unassembled WGS sequence"/>
</dbReference>
<comment type="subcellular location">
    <subcellularLocation>
        <location evidence="2">Membrane</location>
    </subcellularLocation>
</comment>
<evidence type="ECO:0000259" key="8">
    <source>
        <dbReference type="PROSITE" id="PS50109"/>
    </source>
</evidence>
<dbReference type="PRINTS" id="PR00344">
    <property type="entry name" value="BCTRLSENSOR"/>
</dbReference>
<dbReference type="OrthoDB" id="9786919at2"/>
<keyword evidence="4" id="KW-0597">Phosphoprotein</keyword>
<evidence type="ECO:0000313" key="10">
    <source>
        <dbReference type="Proteomes" id="UP000031189"/>
    </source>
</evidence>
<keyword evidence="6 9" id="KW-0418">Kinase</keyword>
<dbReference type="InterPro" id="IPR004358">
    <property type="entry name" value="Sig_transdc_His_kin-like_C"/>
</dbReference>
<dbReference type="InterPro" id="IPR036890">
    <property type="entry name" value="HATPase_C_sf"/>
</dbReference>
<dbReference type="RefSeq" id="WP_039679864.1">
    <property type="nucleotide sequence ID" value="NZ_JWHR01000095.1"/>
</dbReference>
<dbReference type="CDD" id="cd00075">
    <property type="entry name" value="HATPase"/>
    <property type="match status" value="1"/>
</dbReference>
<comment type="caution">
    <text evidence="9">The sequence shown here is derived from an EMBL/GenBank/DDBJ whole genome shotgun (WGS) entry which is preliminary data.</text>
</comment>
<dbReference type="EMBL" id="JWHR01000095">
    <property type="protein sequence ID" value="KHS57037.1"/>
    <property type="molecule type" value="Genomic_DNA"/>
</dbReference>
<evidence type="ECO:0000256" key="4">
    <source>
        <dbReference type="ARBA" id="ARBA00022553"/>
    </source>
</evidence>
<keyword evidence="7" id="KW-0902">Two-component regulatory system</keyword>
<dbReference type="InterPro" id="IPR003594">
    <property type="entry name" value="HATPase_dom"/>
</dbReference>
<evidence type="ECO:0000256" key="3">
    <source>
        <dbReference type="ARBA" id="ARBA00012438"/>
    </source>
</evidence>
<name>A0A0B3W3P1_9FIRM</name>
<dbReference type="PANTHER" id="PTHR45453:SF1">
    <property type="entry name" value="PHOSPHATE REGULON SENSOR PROTEIN PHOR"/>
    <property type="match status" value="1"/>
</dbReference>
<keyword evidence="10" id="KW-1185">Reference proteome</keyword>
<gene>
    <name evidence="9" type="ORF">QX51_10460</name>
</gene>
<evidence type="ECO:0000313" key="9">
    <source>
        <dbReference type="EMBL" id="KHS57037.1"/>
    </source>
</evidence>
<sequence length="101" mass="11549">IDNSIKYSDKEEKKIHINIFKDNNNINISVKDNGIGIPKEDIPKITDKFYRVDKSRKYNNSFGIGLSIAMQIIKLYKGTFHIDSKVGDGTKVSVIFNENKK</sequence>
<dbReference type="GO" id="GO:0005886">
    <property type="term" value="C:plasma membrane"/>
    <property type="evidence" value="ECO:0007669"/>
    <property type="project" value="TreeGrafter"/>
</dbReference>
<dbReference type="SUPFAM" id="SSF55874">
    <property type="entry name" value="ATPase domain of HSP90 chaperone/DNA topoisomerase II/histidine kinase"/>
    <property type="match status" value="1"/>
</dbReference>
<dbReference type="PANTHER" id="PTHR45453">
    <property type="entry name" value="PHOSPHATE REGULON SENSOR PROTEIN PHOR"/>
    <property type="match status" value="1"/>
</dbReference>
<evidence type="ECO:0000256" key="2">
    <source>
        <dbReference type="ARBA" id="ARBA00004370"/>
    </source>
</evidence>
<evidence type="ECO:0000256" key="5">
    <source>
        <dbReference type="ARBA" id="ARBA00022679"/>
    </source>
</evidence>
<feature type="domain" description="Histidine kinase" evidence="8">
    <location>
        <begin position="1"/>
        <end position="100"/>
    </location>
</feature>